<proteinExistence type="predicted"/>
<name>A0ABR0DUU6_9LAMI</name>
<comment type="caution">
    <text evidence="9">The sequence shown here is derived from an EMBL/GenBank/DDBJ whole genome shotgun (WGS) entry which is preliminary data.</text>
</comment>
<keyword evidence="4" id="KW-0238">DNA-binding</keyword>
<dbReference type="InterPro" id="IPR017930">
    <property type="entry name" value="Myb_dom"/>
</dbReference>
<dbReference type="InterPro" id="IPR001005">
    <property type="entry name" value="SANT/Myb"/>
</dbReference>
<feature type="domain" description="HTH myb-type" evidence="8">
    <location>
        <begin position="21"/>
        <end position="77"/>
    </location>
</feature>
<dbReference type="InterPro" id="IPR044676">
    <property type="entry name" value="EOBI/EOBII-like_plant"/>
</dbReference>
<evidence type="ECO:0000313" key="10">
    <source>
        <dbReference type="Proteomes" id="UP001291926"/>
    </source>
</evidence>
<dbReference type="PROSITE" id="PS50090">
    <property type="entry name" value="MYB_LIKE"/>
    <property type="match status" value="2"/>
</dbReference>
<dbReference type="PANTHER" id="PTHR45675">
    <property type="entry name" value="MYB TRANSCRIPTION FACTOR-RELATED-RELATED"/>
    <property type="match status" value="1"/>
</dbReference>
<evidence type="ECO:0000256" key="4">
    <source>
        <dbReference type="ARBA" id="ARBA00023125"/>
    </source>
</evidence>
<dbReference type="CDD" id="cd00167">
    <property type="entry name" value="SANT"/>
    <property type="match status" value="2"/>
</dbReference>
<evidence type="ECO:0000256" key="1">
    <source>
        <dbReference type="ARBA" id="ARBA00004123"/>
    </source>
</evidence>
<dbReference type="Gene3D" id="1.10.10.60">
    <property type="entry name" value="Homeodomain-like"/>
    <property type="match status" value="2"/>
</dbReference>
<keyword evidence="5" id="KW-0804">Transcription</keyword>
<keyword evidence="2" id="KW-0677">Repeat</keyword>
<evidence type="ECO:0000259" key="7">
    <source>
        <dbReference type="PROSITE" id="PS50090"/>
    </source>
</evidence>
<keyword evidence="3" id="KW-0805">Transcription regulation</keyword>
<dbReference type="PANTHER" id="PTHR45675:SF31">
    <property type="entry name" value="MYB TRANSCRIPTION FACTOR"/>
    <property type="match status" value="1"/>
</dbReference>
<sequence>MSMDYVKEIKAMNCSIEERDMFSIRKGPWSSDEDSILKNYVLIHGEGRWNSLAHEAGLKRTGKSCRLRWLNYLHPNVRRGDFTLEEQLQIIELQCIYGNRWSKIAQHIPGRTDNEIKNFWRTRVQKQAKQWNCDVNSPEFRDLIRNLWIPILTEQIEASKARNTIINSDELVMENGPSPLQIDYWAGGFYASELSETVMEAQPAISSQDCFRASTFEHDMNPSPWIDYETQIFFNLDNLELDDMLVEYTSLIDHSPAFF</sequence>
<feature type="domain" description="HTH myb-type" evidence="8">
    <location>
        <begin position="78"/>
        <end position="128"/>
    </location>
</feature>
<gene>
    <name evidence="9" type="ORF">RD792_003471</name>
</gene>
<evidence type="ECO:0000256" key="3">
    <source>
        <dbReference type="ARBA" id="ARBA00023015"/>
    </source>
</evidence>
<feature type="domain" description="Myb-like" evidence="7">
    <location>
        <begin position="21"/>
        <end position="73"/>
    </location>
</feature>
<dbReference type="SUPFAM" id="SSF46689">
    <property type="entry name" value="Homeodomain-like"/>
    <property type="match status" value="1"/>
</dbReference>
<organism evidence="9 10">
    <name type="scientific">Penstemon davidsonii</name>
    <dbReference type="NCBI Taxonomy" id="160366"/>
    <lineage>
        <taxon>Eukaryota</taxon>
        <taxon>Viridiplantae</taxon>
        <taxon>Streptophyta</taxon>
        <taxon>Embryophyta</taxon>
        <taxon>Tracheophyta</taxon>
        <taxon>Spermatophyta</taxon>
        <taxon>Magnoliopsida</taxon>
        <taxon>eudicotyledons</taxon>
        <taxon>Gunneridae</taxon>
        <taxon>Pentapetalae</taxon>
        <taxon>asterids</taxon>
        <taxon>lamiids</taxon>
        <taxon>Lamiales</taxon>
        <taxon>Plantaginaceae</taxon>
        <taxon>Cheloneae</taxon>
        <taxon>Penstemon</taxon>
    </lineage>
</organism>
<dbReference type="SMART" id="SM00717">
    <property type="entry name" value="SANT"/>
    <property type="match status" value="2"/>
</dbReference>
<dbReference type="EMBL" id="JAYDYQ010001087">
    <property type="protein sequence ID" value="KAK4492653.1"/>
    <property type="molecule type" value="Genomic_DNA"/>
</dbReference>
<evidence type="ECO:0000256" key="6">
    <source>
        <dbReference type="ARBA" id="ARBA00023242"/>
    </source>
</evidence>
<dbReference type="InterPro" id="IPR009057">
    <property type="entry name" value="Homeodomain-like_sf"/>
</dbReference>
<evidence type="ECO:0000313" key="9">
    <source>
        <dbReference type="EMBL" id="KAK4492653.1"/>
    </source>
</evidence>
<dbReference type="Proteomes" id="UP001291926">
    <property type="component" value="Unassembled WGS sequence"/>
</dbReference>
<evidence type="ECO:0000259" key="8">
    <source>
        <dbReference type="PROSITE" id="PS51294"/>
    </source>
</evidence>
<dbReference type="PROSITE" id="PS51294">
    <property type="entry name" value="HTH_MYB"/>
    <property type="match status" value="2"/>
</dbReference>
<dbReference type="Pfam" id="PF00249">
    <property type="entry name" value="Myb_DNA-binding"/>
    <property type="match status" value="2"/>
</dbReference>
<evidence type="ECO:0000256" key="5">
    <source>
        <dbReference type="ARBA" id="ARBA00023163"/>
    </source>
</evidence>
<accession>A0ABR0DUU6</accession>
<feature type="domain" description="Myb-like" evidence="7">
    <location>
        <begin position="74"/>
        <end position="124"/>
    </location>
</feature>
<comment type="subcellular location">
    <subcellularLocation>
        <location evidence="1">Nucleus</location>
    </subcellularLocation>
</comment>
<keyword evidence="10" id="KW-1185">Reference proteome</keyword>
<protein>
    <submittedName>
        <fullName evidence="9">Uncharacterized protein</fullName>
    </submittedName>
</protein>
<evidence type="ECO:0000256" key="2">
    <source>
        <dbReference type="ARBA" id="ARBA00022737"/>
    </source>
</evidence>
<reference evidence="9 10" key="1">
    <citation type="journal article" date="2023" name="bioRxiv">
        <title>Genome report: Whole genome sequence and annotation of Penstemon davidsonii.</title>
        <authorList>
            <person name="Ostevik K.L."/>
            <person name="Alabady M."/>
            <person name="Zhang M."/>
            <person name="Rausher M.D."/>
        </authorList>
    </citation>
    <scope>NUCLEOTIDE SEQUENCE [LARGE SCALE GENOMIC DNA]</scope>
    <source>
        <strain evidence="9">DNT005</strain>
        <tissue evidence="9">Whole leaf</tissue>
    </source>
</reference>
<keyword evidence="6" id="KW-0539">Nucleus</keyword>